<dbReference type="InterPro" id="IPR018060">
    <property type="entry name" value="HTH_AraC"/>
</dbReference>
<dbReference type="SUPFAM" id="SSF51182">
    <property type="entry name" value="RmlC-like cupins"/>
    <property type="match status" value="1"/>
</dbReference>
<dbReference type="EMBL" id="BMIK01000001">
    <property type="protein sequence ID" value="GGC15004.1"/>
    <property type="molecule type" value="Genomic_DNA"/>
</dbReference>
<feature type="domain" description="HTH araC/xylS-type" evidence="4">
    <location>
        <begin position="189"/>
        <end position="287"/>
    </location>
</feature>
<dbReference type="SMART" id="SM00342">
    <property type="entry name" value="HTH_ARAC"/>
    <property type="match status" value="1"/>
</dbReference>
<dbReference type="PROSITE" id="PS01124">
    <property type="entry name" value="HTH_ARAC_FAMILY_2"/>
    <property type="match status" value="1"/>
</dbReference>
<dbReference type="Proteomes" id="UP000597338">
    <property type="component" value="Unassembled WGS sequence"/>
</dbReference>
<dbReference type="PANTHER" id="PTHR43280">
    <property type="entry name" value="ARAC-FAMILY TRANSCRIPTIONAL REGULATOR"/>
    <property type="match status" value="1"/>
</dbReference>
<dbReference type="InterPro" id="IPR014710">
    <property type="entry name" value="RmlC-like_jellyroll"/>
</dbReference>
<dbReference type="InterPro" id="IPR020449">
    <property type="entry name" value="Tscrpt_reg_AraC-type_HTH"/>
</dbReference>
<keyword evidence="2" id="KW-0238">DNA-binding</keyword>
<reference evidence="6" key="1">
    <citation type="journal article" date="2019" name="Int. J. Syst. Evol. Microbiol.">
        <title>The Global Catalogue of Microorganisms (GCM) 10K type strain sequencing project: providing services to taxonomists for standard genome sequencing and annotation.</title>
        <authorList>
            <consortium name="The Broad Institute Genomics Platform"/>
            <consortium name="The Broad Institute Genome Sequencing Center for Infectious Disease"/>
            <person name="Wu L."/>
            <person name="Ma J."/>
        </authorList>
    </citation>
    <scope>NUCLEOTIDE SEQUENCE [LARGE SCALE GENOMIC DNA]</scope>
    <source>
        <strain evidence="6">CGMCC 1.15342</strain>
    </source>
</reference>
<keyword evidence="6" id="KW-1185">Reference proteome</keyword>
<dbReference type="PRINTS" id="PR00032">
    <property type="entry name" value="HTHARAC"/>
</dbReference>
<keyword evidence="1" id="KW-0805">Transcription regulation</keyword>
<keyword evidence="3" id="KW-0804">Transcription</keyword>
<evidence type="ECO:0000256" key="3">
    <source>
        <dbReference type="ARBA" id="ARBA00023163"/>
    </source>
</evidence>
<evidence type="ECO:0000256" key="1">
    <source>
        <dbReference type="ARBA" id="ARBA00023015"/>
    </source>
</evidence>
<comment type="caution">
    <text evidence="5">The sequence shown here is derived from an EMBL/GenBank/DDBJ whole genome shotgun (WGS) entry which is preliminary data.</text>
</comment>
<dbReference type="RefSeq" id="WP_188746763.1">
    <property type="nucleotide sequence ID" value="NZ_BMIK01000001.1"/>
</dbReference>
<accession>A0ABQ1L2K0</accession>
<gene>
    <name evidence="5" type="ORF">GCM10011386_03480</name>
</gene>
<evidence type="ECO:0000313" key="5">
    <source>
        <dbReference type="EMBL" id="GGC15004.1"/>
    </source>
</evidence>
<organism evidence="5 6">
    <name type="scientific">Parapedobacter defluvii</name>
    <dbReference type="NCBI Taxonomy" id="2045106"/>
    <lineage>
        <taxon>Bacteria</taxon>
        <taxon>Pseudomonadati</taxon>
        <taxon>Bacteroidota</taxon>
        <taxon>Sphingobacteriia</taxon>
        <taxon>Sphingobacteriales</taxon>
        <taxon>Sphingobacteriaceae</taxon>
        <taxon>Parapedobacter</taxon>
    </lineage>
</organism>
<evidence type="ECO:0000313" key="6">
    <source>
        <dbReference type="Proteomes" id="UP000597338"/>
    </source>
</evidence>
<name>A0ABQ1L2K0_9SPHI</name>
<dbReference type="Gene3D" id="2.60.120.10">
    <property type="entry name" value="Jelly Rolls"/>
    <property type="match status" value="1"/>
</dbReference>
<protein>
    <submittedName>
        <fullName evidence="5">AraC family transcriptional regulator</fullName>
    </submittedName>
</protein>
<dbReference type="InterPro" id="IPR011051">
    <property type="entry name" value="RmlC_Cupin_sf"/>
</dbReference>
<dbReference type="Gene3D" id="1.10.10.60">
    <property type="entry name" value="Homeodomain-like"/>
    <property type="match status" value="2"/>
</dbReference>
<evidence type="ECO:0000259" key="4">
    <source>
        <dbReference type="PROSITE" id="PS01124"/>
    </source>
</evidence>
<dbReference type="Pfam" id="PF12833">
    <property type="entry name" value="HTH_18"/>
    <property type="match status" value="1"/>
</dbReference>
<sequence length="300" mass="34490">MQHHLKSVYQHQSGTAGMSFIVREYLQPHFNSPYHFHDAYELIMIPKSHGKLYAGTKILNFTDGEIFLFGPGLAHCFLNDRSFKETGETAHAIVIFFKEDFLGKTFFERAELANIRALLQASSLGLKLNILDSQLAKSFHRITQSKGMEALLLLLQMLHRLSDMREHLISIDSVIPKVRHEQGDAERLEKVIRYIIDHFKEEPDSKEAASIACMNEAAFCRYFKRRTEKTFSQFVNYVRVTHATNLLAKENWNIASICFECGYRNISYFNRQFKGIMGVTPMEYRSNHVGAAETLLGEIA</sequence>
<dbReference type="SUPFAM" id="SSF46689">
    <property type="entry name" value="Homeodomain-like"/>
    <property type="match status" value="2"/>
</dbReference>
<dbReference type="PANTHER" id="PTHR43280:SF27">
    <property type="entry name" value="TRANSCRIPTIONAL REGULATOR MTLR"/>
    <property type="match status" value="1"/>
</dbReference>
<proteinExistence type="predicted"/>
<evidence type="ECO:0000256" key="2">
    <source>
        <dbReference type="ARBA" id="ARBA00023125"/>
    </source>
</evidence>
<dbReference type="InterPro" id="IPR009057">
    <property type="entry name" value="Homeodomain-like_sf"/>
</dbReference>